<protein>
    <submittedName>
        <fullName evidence="1">Uncharacterized protein</fullName>
    </submittedName>
</protein>
<name>A0A2P2Q126_RHIMU</name>
<dbReference type="EMBL" id="GGEC01080207">
    <property type="protein sequence ID" value="MBX60691.1"/>
    <property type="molecule type" value="Transcribed_RNA"/>
</dbReference>
<organism evidence="1">
    <name type="scientific">Rhizophora mucronata</name>
    <name type="common">Asiatic mangrove</name>
    <dbReference type="NCBI Taxonomy" id="61149"/>
    <lineage>
        <taxon>Eukaryota</taxon>
        <taxon>Viridiplantae</taxon>
        <taxon>Streptophyta</taxon>
        <taxon>Embryophyta</taxon>
        <taxon>Tracheophyta</taxon>
        <taxon>Spermatophyta</taxon>
        <taxon>Magnoliopsida</taxon>
        <taxon>eudicotyledons</taxon>
        <taxon>Gunneridae</taxon>
        <taxon>Pentapetalae</taxon>
        <taxon>rosids</taxon>
        <taxon>fabids</taxon>
        <taxon>Malpighiales</taxon>
        <taxon>Rhizophoraceae</taxon>
        <taxon>Rhizophora</taxon>
    </lineage>
</organism>
<dbReference type="AlphaFoldDB" id="A0A2P2Q126"/>
<reference evidence="1" key="1">
    <citation type="submission" date="2018-02" db="EMBL/GenBank/DDBJ databases">
        <title>Rhizophora mucronata_Transcriptome.</title>
        <authorList>
            <person name="Meera S.P."/>
            <person name="Sreeshan A."/>
            <person name="Augustine A."/>
        </authorList>
    </citation>
    <scope>NUCLEOTIDE SEQUENCE</scope>
    <source>
        <tissue evidence="1">Leaf</tissue>
    </source>
</reference>
<accession>A0A2P2Q126</accession>
<evidence type="ECO:0000313" key="1">
    <source>
        <dbReference type="EMBL" id="MBX60691.1"/>
    </source>
</evidence>
<sequence length="49" mass="5749">MHLRISKSTKKLGLNSLRVKYTIKKHCLLYGWKAIDQWNCFSLAKKGLQ</sequence>
<proteinExistence type="predicted"/>